<dbReference type="Proteomes" id="UP000006671">
    <property type="component" value="Unassembled WGS sequence"/>
</dbReference>
<sequence>MNLIKAFQPTSNRNSFLSLLFVQSRTYSTTHHKHPTGHHHSHIHTESSTKKEQSSKPTASSKKAGTNITDTPVSIFEQPEVDINERSTEPLPWDREREGKILEKKLSDIDEIKWREAEDRQIGSIIYRRAEEVCIENHDHALPQPPVDVSQQYVNDDKPLDK</sequence>
<dbReference type="EMBL" id="GG738868">
    <property type="protein sequence ID" value="EFC44325.1"/>
    <property type="molecule type" value="Genomic_DNA"/>
</dbReference>
<feature type="region of interest" description="Disordered" evidence="1">
    <location>
        <begin position="29"/>
        <end position="95"/>
    </location>
</feature>
<evidence type="ECO:0000313" key="2">
    <source>
        <dbReference type="EMBL" id="EFC44325.1"/>
    </source>
</evidence>
<feature type="region of interest" description="Disordered" evidence="1">
    <location>
        <begin position="139"/>
        <end position="162"/>
    </location>
</feature>
<reference evidence="2 3" key="1">
    <citation type="journal article" date="2010" name="Cell">
        <title>The genome of Naegleria gruberi illuminates early eukaryotic versatility.</title>
        <authorList>
            <person name="Fritz-Laylin L.K."/>
            <person name="Prochnik S.E."/>
            <person name="Ginger M.L."/>
            <person name="Dacks J.B."/>
            <person name="Carpenter M.L."/>
            <person name="Field M.C."/>
            <person name="Kuo A."/>
            <person name="Paredez A."/>
            <person name="Chapman J."/>
            <person name="Pham J."/>
            <person name="Shu S."/>
            <person name="Neupane R."/>
            <person name="Cipriano M."/>
            <person name="Mancuso J."/>
            <person name="Tu H."/>
            <person name="Salamov A."/>
            <person name="Lindquist E."/>
            <person name="Shapiro H."/>
            <person name="Lucas S."/>
            <person name="Grigoriev I.V."/>
            <person name="Cande W.Z."/>
            <person name="Fulton C."/>
            <person name="Rokhsar D.S."/>
            <person name="Dawson S.C."/>
        </authorList>
    </citation>
    <scope>NUCLEOTIDE SEQUENCE [LARGE SCALE GENOMIC DNA]</scope>
    <source>
        <strain evidence="2 3">NEG-M</strain>
    </source>
</reference>
<gene>
    <name evidence="2" type="ORF">NAEGRDRAFT_49057</name>
</gene>
<proteinExistence type="predicted"/>
<keyword evidence="3" id="KW-1185">Reference proteome</keyword>
<dbReference type="GeneID" id="8850162"/>
<organism evidence="3">
    <name type="scientific">Naegleria gruberi</name>
    <name type="common">Amoeba</name>
    <dbReference type="NCBI Taxonomy" id="5762"/>
    <lineage>
        <taxon>Eukaryota</taxon>
        <taxon>Discoba</taxon>
        <taxon>Heterolobosea</taxon>
        <taxon>Tetramitia</taxon>
        <taxon>Eutetramitia</taxon>
        <taxon>Vahlkampfiidae</taxon>
        <taxon>Naegleria</taxon>
    </lineage>
</organism>
<protein>
    <submittedName>
        <fullName evidence="2">Predicted protein</fullName>
    </submittedName>
</protein>
<feature type="compositionally biased region" description="Basic and acidic residues" evidence="1">
    <location>
        <begin position="43"/>
        <end position="54"/>
    </location>
</feature>
<dbReference type="OrthoDB" id="10464458at2759"/>
<accession>D2VF86</accession>
<evidence type="ECO:0000256" key="1">
    <source>
        <dbReference type="SAM" id="MobiDB-lite"/>
    </source>
</evidence>
<dbReference type="RefSeq" id="XP_002677069.1">
    <property type="nucleotide sequence ID" value="XM_002677023.1"/>
</dbReference>
<dbReference type="KEGG" id="ngr:NAEGRDRAFT_49057"/>
<dbReference type="AlphaFoldDB" id="D2VF86"/>
<name>D2VF86_NAEGR</name>
<dbReference type="VEuPathDB" id="AmoebaDB:NAEGRDRAFT_49057"/>
<feature type="compositionally biased region" description="Basic residues" evidence="1">
    <location>
        <begin position="30"/>
        <end position="42"/>
    </location>
</feature>
<feature type="compositionally biased region" description="Basic and acidic residues" evidence="1">
    <location>
        <begin position="83"/>
        <end position="95"/>
    </location>
</feature>
<feature type="compositionally biased region" description="Polar residues" evidence="1">
    <location>
        <begin position="57"/>
        <end position="72"/>
    </location>
</feature>
<dbReference type="InParanoid" id="D2VF86"/>
<evidence type="ECO:0000313" key="3">
    <source>
        <dbReference type="Proteomes" id="UP000006671"/>
    </source>
</evidence>